<evidence type="ECO:0000256" key="3">
    <source>
        <dbReference type="ARBA" id="ARBA00023002"/>
    </source>
</evidence>
<dbReference type="Pfam" id="PF00111">
    <property type="entry name" value="Fer2"/>
    <property type="match status" value="1"/>
</dbReference>
<evidence type="ECO:0000256" key="2">
    <source>
        <dbReference type="ARBA" id="ARBA00022723"/>
    </source>
</evidence>
<dbReference type="AlphaFoldDB" id="A0A5C1QC83"/>
<dbReference type="Proteomes" id="UP000323824">
    <property type="component" value="Chromosome"/>
</dbReference>
<feature type="domain" description="2Fe-2S ferredoxin-type" evidence="6">
    <location>
        <begin position="6"/>
        <end position="55"/>
    </location>
</feature>
<evidence type="ECO:0000256" key="1">
    <source>
        <dbReference type="ARBA" id="ARBA00022714"/>
    </source>
</evidence>
<organism evidence="7 8">
    <name type="scientific">Thiospirochaeta perfilievii</name>
    <dbReference type="NCBI Taxonomy" id="252967"/>
    <lineage>
        <taxon>Bacteria</taxon>
        <taxon>Pseudomonadati</taxon>
        <taxon>Spirochaetota</taxon>
        <taxon>Spirochaetia</taxon>
        <taxon>Spirochaetales</taxon>
        <taxon>Spirochaetaceae</taxon>
        <taxon>Thiospirochaeta</taxon>
    </lineage>
</organism>
<accession>A0A5C1QC83</accession>
<dbReference type="PANTHER" id="PTHR44379">
    <property type="entry name" value="OXIDOREDUCTASE WITH IRON-SULFUR SUBUNIT"/>
    <property type="match status" value="1"/>
</dbReference>
<evidence type="ECO:0000259" key="6">
    <source>
        <dbReference type="Pfam" id="PF00111"/>
    </source>
</evidence>
<dbReference type="PANTHER" id="PTHR44379:SF5">
    <property type="entry name" value="OXIDOREDUCTASE WITH IRON-SULFUR SUBUNIT"/>
    <property type="match status" value="1"/>
</dbReference>
<dbReference type="InterPro" id="IPR036884">
    <property type="entry name" value="2Fe-2S-bd_dom_sf"/>
</dbReference>
<dbReference type="InterPro" id="IPR001041">
    <property type="entry name" value="2Fe-2S_ferredoxin-type"/>
</dbReference>
<protein>
    <submittedName>
        <fullName evidence="7">2Fe-2S iron-sulfur cluster binding domain-containing protein</fullName>
    </submittedName>
</protein>
<evidence type="ECO:0000313" key="8">
    <source>
        <dbReference type="Proteomes" id="UP000323824"/>
    </source>
</evidence>
<dbReference type="Gene3D" id="3.10.20.30">
    <property type="match status" value="1"/>
</dbReference>
<keyword evidence="5" id="KW-0411">Iron-sulfur</keyword>
<dbReference type="GO" id="GO:0016491">
    <property type="term" value="F:oxidoreductase activity"/>
    <property type="evidence" value="ECO:0007669"/>
    <property type="project" value="UniProtKB-KW"/>
</dbReference>
<reference evidence="7 8" key="1">
    <citation type="submission" date="2019-02" db="EMBL/GenBank/DDBJ databases">
        <authorList>
            <person name="Fomenkov A."/>
            <person name="Dubinina G."/>
            <person name="Grabovich M."/>
            <person name="Vincze T."/>
            <person name="Roberts R.J."/>
        </authorList>
    </citation>
    <scope>NUCLEOTIDE SEQUENCE [LARGE SCALE GENOMIC DNA]</scope>
    <source>
        <strain evidence="7 8">P</strain>
    </source>
</reference>
<dbReference type="InterPro" id="IPR051452">
    <property type="entry name" value="Diverse_Oxidoreductases"/>
</dbReference>
<evidence type="ECO:0000256" key="4">
    <source>
        <dbReference type="ARBA" id="ARBA00023004"/>
    </source>
</evidence>
<dbReference type="OrthoDB" id="9796880at2"/>
<keyword evidence="8" id="KW-1185">Reference proteome</keyword>
<keyword evidence="3" id="KW-0560">Oxidoreductase</keyword>
<dbReference type="CDD" id="cd00207">
    <property type="entry name" value="fer2"/>
    <property type="match status" value="1"/>
</dbReference>
<dbReference type="SUPFAM" id="SSF54292">
    <property type="entry name" value="2Fe-2S ferredoxin-like"/>
    <property type="match status" value="1"/>
</dbReference>
<evidence type="ECO:0000313" key="7">
    <source>
        <dbReference type="EMBL" id="QEN05715.1"/>
    </source>
</evidence>
<dbReference type="RefSeq" id="WP_149568949.1">
    <property type="nucleotide sequence ID" value="NZ_CP035807.1"/>
</dbReference>
<keyword evidence="2" id="KW-0479">Metal-binding</keyword>
<dbReference type="InterPro" id="IPR036010">
    <property type="entry name" value="2Fe-2S_ferredoxin-like_sf"/>
</dbReference>
<evidence type="ECO:0000256" key="5">
    <source>
        <dbReference type="ARBA" id="ARBA00023014"/>
    </source>
</evidence>
<sequence>MIFKLNVNGKEQEVDAPSNIRLSVLLREILGRKAVKHSCGCGRCGYCLILLNDKPIYSCLYPATKAQNQTIVTLEGITQKSEYNNIIKGFELANVDLCPNCAPSRLLITYYQLGRSKELTGDMIENIIQSVTCDCTDNKSLKEAIYLSANFYEGGNF</sequence>
<keyword evidence="1" id="KW-0001">2Fe-2S</keyword>
<dbReference type="GO" id="GO:0046872">
    <property type="term" value="F:metal ion binding"/>
    <property type="evidence" value="ECO:0007669"/>
    <property type="project" value="UniProtKB-KW"/>
</dbReference>
<dbReference type="SUPFAM" id="SSF47741">
    <property type="entry name" value="CO dehydrogenase ISP C-domain like"/>
    <property type="match status" value="1"/>
</dbReference>
<proteinExistence type="predicted"/>
<gene>
    <name evidence="7" type="ORF">EW093_13665</name>
</gene>
<dbReference type="EMBL" id="CP035807">
    <property type="protein sequence ID" value="QEN05715.1"/>
    <property type="molecule type" value="Genomic_DNA"/>
</dbReference>
<dbReference type="GO" id="GO:0051537">
    <property type="term" value="F:2 iron, 2 sulfur cluster binding"/>
    <property type="evidence" value="ECO:0007669"/>
    <property type="project" value="UniProtKB-KW"/>
</dbReference>
<keyword evidence="4" id="KW-0408">Iron</keyword>
<dbReference type="KEGG" id="sper:EW093_13665"/>
<reference evidence="7 8" key="2">
    <citation type="submission" date="2019-09" db="EMBL/GenBank/DDBJ databases">
        <title>Complete Genome Sequence and Methylome Analysis of free living Spirochaetas.</title>
        <authorList>
            <person name="Leshcheva N."/>
            <person name="Mikheeva N."/>
        </authorList>
    </citation>
    <scope>NUCLEOTIDE SEQUENCE [LARGE SCALE GENOMIC DNA]</scope>
    <source>
        <strain evidence="7 8">P</strain>
    </source>
</reference>
<name>A0A5C1QC83_9SPIO</name>
<dbReference type="InterPro" id="IPR012675">
    <property type="entry name" value="Beta-grasp_dom_sf"/>
</dbReference>